<dbReference type="KEGG" id="blau:DQQ01_01005"/>
<feature type="domain" description="Glycosyltransferase 2-like" evidence="1">
    <location>
        <begin position="8"/>
        <end position="130"/>
    </location>
</feature>
<gene>
    <name evidence="2" type="ORF">DQQ01_01005</name>
</gene>
<dbReference type="PANTHER" id="PTHR22916">
    <property type="entry name" value="GLYCOSYLTRANSFERASE"/>
    <property type="match status" value="1"/>
</dbReference>
<evidence type="ECO:0000313" key="2">
    <source>
        <dbReference type="EMBL" id="AWY96966.1"/>
    </source>
</evidence>
<dbReference type="SUPFAM" id="SSF53448">
    <property type="entry name" value="Nucleotide-diphospho-sugar transferases"/>
    <property type="match status" value="1"/>
</dbReference>
<sequence length="331" mass="39460">MLNKDIVSLIIPCYNGEQFVERCMRNILEQDYVNNIEMILINDGSTDKTEEIIFQMKDILDQKLWKFCYIYQKNQGVGAAMNAALKKVTGEFLTSLDIDDLMMPNSISERVKWLKRNPSYALVRTNGYFLFPDKVKKLFYPEDYQASPDIFQDILNGKIYNWAGTYMIRTEKWLERCPSREIYPSKYGQNLQLLLPAAYGNRGGYIRFPLMMYYIHGESMTHQKDEYGEKRLNNTYGFQDIYMHVIKEICKENQKLSMYEKMIIATFSRRRIELAIELNDKNLCKRAYKELQDTKLQTEQDRIRMYMFVSPIKGIFLRIIRKLREKQQEMF</sequence>
<evidence type="ECO:0000259" key="1">
    <source>
        <dbReference type="Pfam" id="PF00535"/>
    </source>
</evidence>
<proteinExistence type="predicted"/>
<dbReference type="GO" id="GO:0016758">
    <property type="term" value="F:hexosyltransferase activity"/>
    <property type="evidence" value="ECO:0007669"/>
    <property type="project" value="UniProtKB-ARBA"/>
</dbReference>
<dbReference type="InterPro" id="IPR001173">
    <property type="entry name" value="Glyco_trans_2-like"/>
</dbReference>
<reference evidence="3" key="1">
    <citation type="submission" date="2018-06" db="EMBL/GenBank/DDBJ databases">
        <title>Description of Blautia argi sp. nov., a new anaerobic isolated from dog feces.</title>
        <authorList>
            <person name="Chang Y.-H."/>
            <person name="Paek J."/>
            <person name="Shin Y."/>
        </authorList>
    </citation>
    <scope>NUCLEOTIDE SEQUENCE [LARGE SCALE GENOMIC DNA]</scope>
    <source>
        <strain evidence="3">KCTC 15426</strain>
    </source>
</reference>
<dbReference type="Pfam" id="PF00535">
    <property type="entry name" value="Glycos_transf_2"/>
    <property type="match status" value="1"/>
</dbReference>
<dbReference type="CDD" id="cd00761">
    <property type="entry name" value="Glyco_tranf_GTA_type"/>
    <property type="match status" value="1"/>
</dbReference>
<organism evidence="2 3">
    <name type="scientific">Blautia argi</name>
    <dbReference type="NCBI Taxonomy" id="1912897"/>
    <lineage>
        <taxon>Bacteria</taxon>
        <taxon>Bacillati</taxon>
        <taxon>Bacillota</taxon>
        <taxon>Clostridia</taxon>
        <taxon>Lachnospirales</taxon>
        <taxon>Lachnospiraceae</taxon>
        <taxon>Blautia</taxon>
    </lineage>
</organism>
<name>A0A2Z4U7J9_9FIRM</name>
<keyword evidence="3" id="KW-1185">Reference proteome</keyword>
<accession>A0A2Z4U7J9</accession>
<dbReference type="InterPro" id="IPR029044">
    <property type="entry name" value="Nucleotide-diphossugar_trans"/>
</dbReference>
<dbReference type="Gene3D" id="3.90.550.10">
    <property type="entry name" value="Spore Coat Polysaccharide Biosynthesis Protein SpsA, Chain A"/>
    <property type="match status" value="1"/>
</dbReference>
<dbReference type="EMBL" id="CP030280">
    <property type="protein sequence ID" value="AWY96966.1"/>
    <property type="molecule type" value="Genomic_DNA"/>
</dbReference>
<protein>
    <submittedName>
        <fullName evidence="2">Glycosyltransferase family 2 protein</fullName>
    </submittedName>
</protein>
<dbReference type="RefSeq" id="WP_111917817.1">
    <property type="nucleotide sequence ID" value="NZ_CAUWHR010000020.1"/>
</dbReference>
<evidence type="ECO:0000313" key="3">
    <source>
        <dbReference type="Proteomes" id="UP000250003"/>
    </source>
</evidence>
<dbReference type="AlphaFoldDB" id="A0A2Z4U7J9"/>
<dbReference type="Proteomes" id="UP000250003">
    <property type="component" value="Chromosome"/>
</dbReference>
<dbReference type="PANTHER" id="PTHR22916:SF3">
    <property type="entry name" value="UDP-GLCNAC:BETAGAL BETA-1,3-N-ACETYLGLUCOSAMINYLTRANSFERASE-LIKE PROTEIN 1"/>
    <property type="match status" value="1"/>
</dbReference>
<dbReference type="OrthoDB" id="9785185at2"/>
<keyword evidence="2" id="KW-0808">Transferase</keyword>